<protein>
    <recommendedName>
        <fullName evidence="3">HEPN domain-containing protein</fullName>
    </recommendedName>
</protein>
<accession>A0A1F7SEH7</accession>
<dbReference type="STRING" id="1817883.A3G31_06875"/>
<dbReference type="InterPro" id="IPR052226">
    <property type="entry name" value="UPF0332_toxin"/>
</dbReference>
<dbReference type="EMBL" id="MGDI01000033">
    <property type="protein sequence ID" value="OGL52192.1"/>
    <property type="molecule type" value="Genomic_DNA"/>
</dbReference>
<sequence>MEEKKKELALYRLKQAEETFDEAEFLLNGKKSPRAVINRIYYSMFYAVLALLIFEPYSSSKHSGVLSYFNVRFIKDGIFTTEMGEAINTAFEIRQRGDYKEYVELTSEQVEPFLEKTEKFIKEVKSYLQAKSLI</sequence>
<reference evidence="4 5" key="1">
    <citation type="journal article" date="2016" name="Nat. Commun.">
        <title>Thousands of microbial genomes shed light on interconnected biogeochemical processes in an aquifer system.</title>
        <authorList>
            <person name="Anantharaman K."/>
            <person name="Brown C.T."/>
            <person name="Hug L.A."/>
            <person name="Sharon I."/>
            <person name="Castelle C.J."/>
            <person name="Probst A.J."/>
            <person name="Thomas B.C."/>
            <person name="Singh A."/>
            <person name="Wilkins M.J."/>
            <person name="Karaoz U."/>
            <person name="Brodie E.L."/>
            <person name="Williams K.H."/>
            <person name="Hubbard S.S."/>
            <person name="Banfield J.F."/>
        </authorList>
    </citation>
    <scope>NUCLEOTIDE SEQUENCE [LARGE SCALE GENOMIC DNA]</scope>
</reference>
<feature type="transmembrane region" description="Helical" evidence="2">
    <location>
        <begin position="40"/>
        <end position="57"/>
    </location>
</feature>
<comment type="similarity">
    <text evidence="1">Belongs to the UPF0332 family.</text>
</comment>
<dbReference type="Pfam" id="PF05168">
    <property type="entry name" value="HEPN"/>
    <property type="match status" value="1"/>
</dbReference>
<evidence type="ECO:0000256" key="1">
    <source>
        <dbReference type="ARBA" id="ARBA00038248"/>
    </source>
</evidence>
<comment type="caution">
    <text evidence="4">The sequence shown here is derived from an EMBL/GenBank/DDBJ whole genome shotgun (WGS) entry which is preliminary data.</text>
</comment>
<evidence type="ECO:0000256" key="2">
    <source>
        <dbReference type="SAM" id="Phobius"/>
    </source>
</evidence>
<evidence type="ECO:0000259" key="3">
    <source>
        <dbReference type="Pfam" id="PF05168"/>
    </source>
</evidence>
<dbReference type="PANTHER" id="PTHR36565">
    <property type="entry name" value="UPF0332 PROTEIN TM_1000"/>
    <property type="match status" value="1"/>
</dbReference>
<dbReference type="PANTHER" id="PTHR36565:SF1">
    <property type="entry name" value="UPF0332 PROTEIN TM_1000"/>
    <property type="match status" value="1"/>
</dbReference>
<keyword evidence="2" id="KW-0472">Membrane</keyword>
<keyword evidence="2" id="KW-1133">Transmembrane helix</keyword>
<proteinExistence type="inferred from homology"/>
<gene>
    <name evidence="4" type="ORF">A3G31_06875</name>
</gene>
<dbReference type="AlphaFoldDB" id="A0A1F7SEH7"/>
<name>A0A1F7SEH7_9BACT</name>
<dbReference type="Proteomes" id="UP000178082">
    <property type="component" value="Unassembled WGS sequence"/>
</dbReference>
<feature type="domain" description="HEPN" evidence="3">
    <location>
        <begin position="11"/>
        <end position="126"/>
    </location>
</feature>
<organism evidence="4 5">
    <name type="scientific">Candidatus Schekmanbacteria bacterium RIFCSPLOWO2_12_FULL_38_15</name>
    <dbReference type="NCBI Taxonomy" id="1817883"/>
    <lineage>
        <taxon>Bacteria</taxon>
        <taxon>Candidatus Schekmaniibacteriota</taxon>
    </lineage>
</organism>
<evidence type="ECO:0000313" key="4">
    <source>
        <dbReference type="EMBL" id="OGL52192.1"/>
    </source>
</evidence>
<keyword evidence="2" id="KW-0812">Transmembrane</keyword>
<dbReference type="InterPro" id="IPR007842">
    <property type="entry name" value="HEPN_dom"/>
</dbReference>
<dbReference type="Gene3D" id="1.20.120.330">
    <property type="entry name" value="Nucleotidyltransferases domain 2"/>
    <property type="match status" value="1"/>
</dbReference>
<evidence type="ECO:0000313" key="5">
    <source>
        <dbReference type="Proteomes" id="UP000178082"/>
    </source>
</evidence>